<name>A0ABT7H7N9_9ACTN</name>
<proteinExistence type="predicted"/>
<protein>
    <submittedName>
        <fullName evidence="1">Uncharacterized protein</fullName>
    </submittedName>
</protein>
<evidence type="ECO:0000313" key="1">
    <source>
        <dbReference type="EMBL" id="MDK9501496.1"/>
    </source>
</evidence>
<sequence>MTTNSAEERTELQGCCHLSPGLLARAEAGWARFLRSASEEAGQDDE</sequence>
<dbReference type="Proteomes" id="UP001223390">
    <property type="component" value="Unassembled WGS sequence"/>
</dbReference>
<gene>
    <name evidence="1" type="ORF">QEZ40_001250</name>
</gene>
<reference evidence="1 2" key="1">
    <citation type="submission" date="2023-05" db="EMBL/GenBank/DDBJ databases">
        <title>Sequencing and Assembly of Streptomyces sp. NP73.</title>
        <authorList>
            <person name="Konwar A.N."/>
            <person name="Saikia K."/>
            <person name="Thakur D."/>
        </authorList>
    </citation>
    <scope>NUCLEOTIDE SEQUENCE [LARGE SCALE GENOMIC DNA]</scope>
    <source>
        <strain evidence="1 2">NP73</strain>
    </source>
</reference>
<comment type="caution">
    <text evidence="1">The sequence shown here is derived from an EMBL/GenBank/DDBJ whole genome shotgun (WGS) entry which is preliminary data.</text>
</comment>
<evidence type="ECO:0000313" key="2">
    <source>
        <dbReference type="Proteomes" id="UP001223390"/>
    </source>
</evidence>
<organism evidence="1 2">
    <name type="scientific">Streptomyces katrae</name>
    <dbReference type="NCBI Taxonomy" id="68223"/>
    <lineage>
        <taxon>Bacteria</taxon>
        <taxon>Bacillati</taxon>
        <taxon>Actinomycetota</taxon>
        <taxon>Actinomycetes</taxon>
        <taxon>Kitasatosporales</taxon>
        <taxon>Streptomycetaceae</taxon>
        <taxon>Streptomyces</taxon>
    </lineage>
</organism>
<dbReference type="EMBL" id="JASITI010000133">
    <property type="protein sequence ID" value="MDK9501496.1"/>
    <property type="molecule type" value="Genomic_DNA"/>
</dbReference>
<keyword evidence="2" id="KW-1185">Reference proteome</keyword>
<dbReference type="RefSeq" id="WP_285346872.1">
    <property type="nucleotide sequence ID" value="NZ_JASITI010000133.1"/>
</dbReference>
<accession>A0ABT7H7N9</accession>